<dbReference type="SUPFAM" id="SSF54373">
    <property type="entry name" value="FAD-linked reductases, C-terminal domain"/>
    <property type="match status" value="1"/>
</dbReference>
<keyword evidence="8" id="KW-1185">Reference proteome</keyword>
<dbReference type="InterPro" id="IPR036188">
    <property type="entry name" value="FAD/NAD-bd_sf"/>
</dbReference>
<dbReference type="Gene3D" id="3.50.50.60">
    <property type="entry name" value="FAD/NAD(P)-binding domain"/>
    <property type="match status" value="1"/>
</dbReference>
<dbReference type="OrthoDB" id="269227at2759"/>
<comment type="caution">
    <text evidence="7">The sequence shown here is derived from an EMBL/GenBank/DDBJ whole genome shotgun (WGS) entry which is preliminary data.</text>
</comment>
<accession>A0A8H6ZC37</accession>
<evidence type="ECO:0000256" key="4">
    <source>
        <dbReference type="RuleBase" id="RU003968"/>
    </source>
</evidence>
<reference evidence="7" key="1">
    <citation type="submission" date="2020-05" db="EMBL/GenBank/DDBJ databases">
        <title>Mycena genomes resolve the evolution of fungal bioluminescence.</title>
        <authorList>
            <person name="Tsai I.J."/>
        </authorList>
    </citation>
    <scope>NUCLEOTIDE SEQUENCE</scope>
    <source>
        <strain evidence="7">160909Yilan</strain>
    </source>
</reference>
<feature type="binding site" evidence="3">
    <location>
        <position position="230"/>
    </location>
    <ligand>
        <name>FAD</name>
        <dbReference type="ChEBI" id="CHEBI:57692"/>
    </ligand>
</feature>
<gene>
    <name evidence="7" type="ORF">MSAN_00351100</name>
</gene>
<dbReference type="PROSITE" id="PS00623">
    <property type="entry name" value="GMC_OXRED_1"/>
    <property type="match status" value="1"/>
</dbReference>
<dbReference type="PANTHER" id="PTHR11552:SF78">
    <property type="entry name" value="GLUCOSE-METHANOL-CHOLINE OXIDOREDUCTASE N-TERMINAL DOMAIN-CONTAINING PROTEIN"/>
    <property type="match status" value="1"/>
</dbReference>
<sequence>MSQSPPYDVIFAGGGTTACVVAGRLAAADPSLKILIIEAGKHTKDVSTHIQPARYFRNLVTGGDTFTFHVAKPSDALGNRPCIIPAGKCVGGGSAVNFMMYTRASPSDYDDWESLSNAGWGAKDLIPLANKAETLEPPVKNHHHGTSGPIKLTQGIQSNVAKDFLAVAAARDKERGFTEDTNDISAASVNVYSPWFKYITPENGRRSDTAHHYIYNLQNENLQILAHCRVKRVLFEGDKAVGVEYISHAPETEDKEAVVKVYASRLVVLSSGAFGSPAILERSGIGAADLLKTHNINQIVNLPGVGENYNDHNLMMVPYHTTSTAFTLDEIFHGTDEEIKVHEDRWLRADAKGEDKGLMAHNGIEAGIKLRPNAKDLEVLGPSFSKRWEKFFANKPDKPVMWVGPLLAYAGANAAAKGGKLYTLGYYTEYPASTGRTHINSTDPYANLVIEPGFLDKFRDVHFCQVSPEDLAVLRWTYKWSREMARRMDSYRGEFAPEHPNFAAGSAAACGPADGPVPISAPDIVYSAADDEAIDQYHRATISTTWHSLGTCAMKPRNQNGVVDPRLNVYGVQNLKVADLSIAPSNVGANTYNSALVVGEKAAVIIAEDLGIKGV</sequence>
<dbReference type="AlphaFoldDB" id="A0A8H6ZC37"/>
<dbReference type="InterPro" id="IPR007867">
    <property type="entry name" value="GMC_OxRtase_C"/>
</dbReference>
<dbReference type="Proteomes" id="UP000623467">
    <property type="component" value="Unassembled WGS sequence"/>
</dbReference>
<comment type="cofactor">
    <cofactor evidence="1 3">
        <name>FAD</name>
        <dbReference type="ChEBI" id="CHEBI:57692"/>
    </cofactor>
</comment>
<dbReference type="PANTHER" id="PTHR11552">
    <property type="entry name" value="GLUCOSE-METHANOL-CHOLINE GMC OXIDOREDUCTASE"/>
    <property type="match status" value="1"/>
</dbReference>
<dbReference type="Pfam" id="PF00732">
    <property type="entry name" value="GMC_oxred_N"/>
    <property type="match status" value="1"/>
</dbReference>
<dbReference type="SUPFAM" id="SSF51905">
    <property type="entry name" value="FAD/NAD(P)-binding domain"/>
    <property type="match status" value="1"/>
</dbReference>
<dbReference type="InterPro" id="IPR000172">
    <property type="entry name" value="GMC_OxRdtase_N"/>
</dbReference>
<feature type="domain" description="Glucose-methanol-choline oxidoreductase N-terminal" evidence="6">
    <location>
        <begin position="272"/>
        <end position="286"/>
    </location>
</feature>
<comment type="similarity">
    <text evidence="2 4">Belongs to the GMC oxidoreductase family.</text>
</comment>
<name>A0A8H6ZC37_9AGAR</name>
<proteinExistence type="inferred from homology"/>
<feature type="domain" description="Glucose-methanol-choline oxidoreductase N-terminal" evidence="5">
    <location>
        <begin position="87"/>
        <end position="110"/>
    </location>
</feature>
<organism evidence="7 8">
    <name type="scientific">Mycena sanguinolenta</name>
    <dbReference type="NCBI Taxonomy" id="230812"/>
    <lineage>
        <taxon>Eukaryota</taxon>
        <taxon>Fungi</taxon>
        <taxon>Dikarya</taxon>
        <taxon>Basidiomycota</taxon>
        <taxon>Agaricomycotina</taxon>
        <taxon>Agaricomycetes</taxon>
        <taxon>Agaricomycetidae</taxon>
        <taxon>Agaricales</taxon>
        <taxon>Marasmiineae</taxon>
        <taxon>Mycenaceae</taxon>
        <taxon>Mycena</taxon>
    </lineage>
</organism>
<feature type="binding site" evidence="3">
    <location>
        <begin position="546"/>
        <end position="547"/>
    </location>
    <ligand>
        <name>FAD</name>
        <dbReference type="ChEBI" id="CHEBI:57692"/>
    </ligand>
</feature>
<dbReference type="GO" id="GO:0016614">
    <property type="term" value="F:oxidoreductase activity, acting on CH-OH group of donors"/>
    <property type="evidence" value="ECO:0007669"/>
    <property type="project" value="InterPro"/>
</dbReference>
<evidence type="ECO:0000313" key="8">
    <source>
        <dbReference type="Proteomes" id="UP000623467"/>
    </source>
</evidence>
<evidence type="ECO:0000313" key="7">
    <source>
        <dbReference type="EMBL" id="KAF7374662.1"/>
    </source>
</evidence>
<dbReference type="PIRSF" id="PIRSF000137">
    <property type="entry name" value="Alcohol_oxidase"/>
    <property type="match status" value="1"/>
</dbReference>
<protein>
    <submittedName>
        <fullName evidence="7">GMC-OxRdtase-N domain-containing protein</fullName>
    </submittedName>
</protein>
<dbReference type="PROSITE" id="PS00624">
    <property type="entry name" value="GMC_OXRED_2"/>
    <property type="match status" value="1"/>
</dbReference>
<keyword evidence="3 4" id="KW-0274">FAD</keyword>
<dbReference type="GO" id="GO:0050660">
    <property type="term" value="F:flavin adenine dinucleotide binding"/>
    <property type="evidence" value="ECO:0007669"/>
    <property type="project" value="InterPro"/>
</dbReference>
<dbReference type="Gene3D" id="3.30.560.10">
    <property type="entry name" value="Glucose Oxidase, domain 3"/>
    <property type="match status" value="1"/>
</dbReference>
<evidence type="ECO:0000256" key="3">
    <source>
        <dbReference type="PIRSR" id="PIRSR000137-2"/>
    </source>
</evidence>
<evidence type="ECO:0000259" key="6">
    <source>
        <dbReference type="PROSITE" id="PS00624"/>
    </source>
</evidence>
<evidence type="ECO:0000259" key="5">
    <source>
        <dbReference type="PROSITE" id="PS00623"/>
    </source>
</evidence>
<dbReference type="InterPro" id="IPR012132">
    <property type="entry name" value="GMC_OxRdtase"/>
</dbReference>
<dbReference type="Pfam" id="PF05199">
    <property type="entry name" value="GMC_oxred_C"/>
    <property type="match status" value="1"/>
</dbReference>
<evidence type="ECO:0000256" key="2">
    <source>
        <dbReference type="ARBA" id="ARBA00010790"/>
    </source>
</evidence>
<feature type="binding site" evidence="3">
    <location>
        <begin position="16"/>
        <end position="17"/>
    </location>
    <ligand>
        <name>FAD</name>
        <dbReference type="ChEBI" id="CHEBI:57692"/>
    </ligand>
</feature>
<dbReference type="EMBL" id="JACAZH010000002">
    <property type="protein sequence ID" value="KAF7374662.1"/>
    <property type="molecule type" value="Genomic_DNA"/>
</dbReference>
<keyword evidence="4" id="KW-0285">Flavoprotein</keyword>
<evidence type="ECO:0000256" key="1">
    <source>
        <dbReference type="ARBA" id="ARBA00001974"/>
    </source>
</evidence>